<name>A0A1L7X7B7_9HELO</name>
<reference evidence="1 2" key="1">
    <citation type="submission" date="2016-03" db="EMBL/GenBank/DDBJ databases">
        <authorList>
            <person name="Ploux O."/>
        </authorList>
    </citation>
    <scope>NUCLEOTIDE SEQUENCE [LARGE SCALE GENOMIC DNA]</scope>
    <source>
        <strain evidence="1 2">UAMH 11012</strain>
    </source>
</reference>
<evidence type="ECO:0000313" key="1">
    <source>
        <dbReference type="EMBL" id="CZR60919.1"/>
    </source>
</evidence>
<accession>A0A1L7X7B7</accession>
<keyword evidence="2" id="KW-1185">Reference proteome</keyword>
<dbReference type="AlphaFoldDB" id="A0A1L7X7B7"/>
<organism evidence="1 2">
    <name type="scientific">Phialocephala subalpina</name>
    <dbReference type="NCBI Taxonomy" id="576137"/>
    <lineage>
        <taxon>Eukaryota</taxon>
        <taxon>Fungi</taxon>
        <taxon>Dikarya</taxon>
        <taxon>Ascomycota</taxon>
        <taxon>Pezizomycotina</taxon>
        <taxon>Leotiomycetes</taxon>
        <taxon>Helotiales</taxon>
        <taxon>Mollisiaceae</taxon>
        <taxon>Phialocephala</taxon>
        <taxon>Phialocephala fortinii species complex</taxon>
    </lineage>
</organism>
<proteinExistence type="predicted"/>
<sequence>MADVSMAQGLLWVNSFGVSARFRDSVAARLLKFADAYDVSRMQNNWSIVYKTLLSNEPQYHPSLPIDETGRYRCEIQHLVIKVCILKRDAEFKDWDWPLKVDWATLPNLKTLCLGLRPYSQRKTSRPFERQRDNEKIARGARRMECLRLKSLIIYGLCSGLDLSLDEQHKQRMDKLFRNALDADGVTEFRGLEQQQVDWTKQ</sequence>
<protein>
    <submittedName>
        <fullName evidence="1">Uncharacterized protein</fullName>
    </submittedName>
</protein>
<dbReference type="Proteomes" id="UP000184330">
    <property type="component" value="Unassembled WGS sequence"/>
</dbReference>
<gene>
    <name evidence="1" type="ORF">PAC_10815</name>
</gene>
<dbReference type="OrthoDB" id="5104994at2759"/>
<evidence type="ECO:0000313" key="2">
    <source>
        <dbReference type="Proteomes" id="UP000184330"/>
    </source>
</evidence>
<dbReference type="EMBL" id="FJOG01000017">
    <property type="protein sequence ID" value="CZR60919.1"/>
    <property type="molecule type" value="Genomic_DNA"/>
</dbReference>